<gene>
    <name evidence="1" type="ORF">AX774_g892</name>
</gene>
<dbReference type="Proteomes" id="UP000188320">
    <property type="component" value="Unassembled WGS sequence"/>
</dbReference>
<organism evidence="1 2">
    <name type="scientific">Zancudomyces culisetae</name>
    <name type="common">Gut fungus</name>
    <name type="synonym">Smittium culisetae</name>
    <dbReference type="NCBI Taxonomy" id="1213189"/>
    <lineage>
        <taxon>Eukaryota</taxon>
        <taxon>Fungi</taxon>
        <taxon>Fungi incertae sedis</taxon>
        <taxon>Zoopagomycota</taxon>
        <taxon>Kickxellomycotina</taxon>
        <taxon>Harpellomycetes</taxon>
        <taxon>Harpellales</taxon>
        <taxon>Legeriomycetaceae</taxon>
        <taxon>Zancudomyces</taxon>
    </lineage>
</organism>
<proteinExistence type="predicted"/>
<evidence type="ECO:0000313" key="2">
    <source>
        <dbReference type="Proteomes" id="UP000188320"/>
    </source>
</evidence>
<comment type="caution">
    <text evidence="1">The sequence shown here is derived from an EMBL/GenBank/DDBJ whole genome shotgun (WGS) entry which is preliminary data.</text>
</comment>
<name>A0A1R1PX83_ZANCU</name>
<sequence length="101" mass="10899">MPMPIPPIFASVVPAVELRILISNTMVMKIPVIVTKTAVIPIIFHQNPLPIPPLLLVYPFPNNFETAVDVPIINNKVVTSPNVDARGAVTLSGSNLPPENL</sequence>
<keyword evidence="2" id="KW-1185">Reference proteome</keyword>
<accession>A0A1R1PX83</accession>
<evidence type="ECO:0000313" key="1">
    <source>
        <dbReference type="EMBL" id="OMH85554.1"/>
    </source>
</evidence>
<dbReference type="EMBL" id="LSSK01000072">
    <property type="protein sequence ID" value="OMH85554.1"/>
    <property type="molecule type" value="Genomic_DNA"/>
</dbReference>
<reference evidence="2" key="1">
    <citation type="submission" date="2017-01" db="EMBL/GenBank/DDBJ databases">
        <authorList>
            <person name="Wang Y."/>
            <person name="White M."/>
            <person name="Kvist S."/>
            <person name="Moncalvo J.-M."/>
        </authorList>
    </citation>
    <scope>NUCLEOTIDE SEQUENCE [LARGE SCALE GENOMIC DNA]</scope>
    <source>
        <strain evidence="2">COL-18-3</strain>
    </source>
</reference>
<protein>
    <submittedName>
        <fullName evidence="1">Uncharacterized protein</fullName>
    </submittedName>
</protein>
<dbReference type="AlphaFoldDB" id="A0A1R1PX83"/>